<evidence type="ECO:0000313" key="2">
    <source>
        <dbReference type="Proteomes" id="UP000319322"/>
    </source>
</evidence>
<dbReference type="InterPro" id="IPR014056">
    <property type="entry name" value="TypeIITA-like_toxin_pred"/>
</dbReference>
<dbReference type="Proteomes" id="UP000319322">
    <property type="component" value="Unassembled WGS sequence"/>
</dbReference>
<gene>
    <name evidence="1" type="ORF">FNE76_07120</name>
</gene>
<organism evidence="1 2">
    <name type="scientific">Helicobacter mehlei</name>
    <dbReference type="NCBI Taxonomy" id="2316080"/>
    <lineage>
        <taxon>Bacteria</taxon>
        <taxon>Pseudomonadati</taxon>
        <taxon>Campylobacterota</taxon>
        <taxon>Epsilonproteobacteria</taxon>
        <taxon>Campylobacterales</taxon>
        <taxon>Helicobacteraceae</taxon>
        <taxon>Helicobacter</taxon>
    </lineage>
</organism>
<dbReference type="EMBL" id="VKGC01000024">
    <property type="protein sequence ID" value="TSA80816.1"/>
    <property type="molecule type" value="Genomic_DNA"/>
</dbReference>
<dbReference type="InterPro" id="IPR009241">
    <property type="entry name" value="HigB-like"/>
</dbReference>
<protein>
    <submittedName>
        <fullName evidence="1">Type II toxin-antitoxin system RelE/ParE family toxin</fullName>
    </submittedName>
</protein>
<name>A0A553UKU6_9HELI</name>
<dbReference type="PANTHER" id="PTHR41791">
    <property type="entry name" value="SSL7039 PROTEIN"/>
    <property type="match status" value="1"/>
</dbReference>
<reference evidence="2" key="1">
    <citation type="submission" date="2019-07" db="EMBL/GenBank/DDBJ databases">
        <title>Helicobacter labacensis sp. nov., Helicobacter mehlei sp. nov. and Helicobacter vulpis sp. nov., isolated from gastric mucosa of red fox (Vulpis vulpis).</title>
        <authorList>
            <person name="Papic B."/>
        </authorList>
    </citation>
    <scope>NUCLEOTIDE SEQUENCE [LARGE SCALE GENOMIC DNA]</scope>
    <source>
        <strain evidence="2">L8b</strain>
    </source>
</reference>
<proteinExistence type="predicted"/>
<dbReference type="Pfam" id="PF05973">
    <property type="entry name" value="Gp49"/>
    <property type="match status" value="1"/>
</dbReference>
<dbReference type="OrthoDB" id="9800258at2"/>
<reference evidence="1 2" key="2">
    <citation type="submission" date="2019-07" db="EMBL/GenBank/DDBJ databases">
        <title>Helicobacter labacensis sp. nov., Helicobacter mehlei sp. nov. and Helicobacter vulpis sp. nov., isolated from gastric mucosa of red fox (Vulpis vulpis).</title>
        <authorList>
            <person name="Kusar D."/>
            <person name="Gruntar I."/>
            <person name="Pate M."/>
            <person name="Zajc U."/>
            <person name="Ocepek M."/>
        </authorList>
    </citation>
    <scope>NUCLEOTIDE SEQUENCE [LARGE SCALE GENOMIC DNA]</scope>
    <source>
        <strain evidence="1 2">L8b</strain>
    </source>
</reference>
<dbReference type="AlphaFoldDB" id="A0A553UKU6"/>
<dbReference type="PIRSF" id="PIRSF028744">
    <property type="entry name" value="Addict_mod_HI1419"/>
    <property type="match status" value="1"/>
</dbReference>
<comment type="caution">
    <text evidence="1">The sequence shown here is derived from an EMBL/GenBank/DDBJ whole genome shotgun (WGS) entry which is preliminary data.</text>
</comment>
<evidence type="ECO:0000313" key="1">
    <source>
        <dbReference type="EMBL" id="TSA80816.1"/>
    </source>
</evidence>
<dbReference type="PANTHER" id="PTHR41791:SF1">
    <property type="entry name" value="SSL7039 PROTEIN"/>
    <property type="match status" value="1"/>
</dbReference>
<sequence length="98" mass="11005">MVIKTSSVFDVWLENLANPTALSAIAKRLDMLRAHGHFGDHKHIMGQIFEMRIHTGAGYHLYVAKKGNTLAILLCGGDKSTQKKDIQKAQEILKEFAW</sequence>
<keyword evidence="2" id="KW-1185">Reference proteome</keyword>
<dbReference type="NCBIfam" id="TIGR02683">
    <property type="entry name" value="upstrm_HI1419"/>
    <property type="match status" value="1"/>
</dbReference>
<accession>A0A553UKU6</accession>